<feature type="non-terminal residue" evidence="1">
    <location>
        <position position="1"/>
    </location>
</feature>
<evidence type="ECO:0000313" key="2">
    <source>
        <dbReference type="Proteomes" id="UP000789366"/>
    </source>
</evidence>
<keyword evidence="2" id="KW-1185">Reference proteome</keyword>
<dbReference type="EMBL" id="CAJVPW010004540">
    <property type="protein sequence ID" value="CAG8542015.1"/>
    <property type="molecule type" value="Genomic_DNA"/>
</dbReference>
<proteinExistence type="predicted"/>
<accession>A0ACA9LU70</accession>
<protein>
    <submittedName>
        <fullName evidence="1">10341_t:CDS:1</fullName>
    </submittedName>
</protein>
<sequence length="39" mass="4548">KEIIQGIKNVIDNWLYSNEKIYEQAIQQELEALCPDKIG</sequence>
<comment type="caution">
    <text evidence="1">The sequence shown here is derived from an EMBL/GenBank/DDBJ whole genome shotgun (WGS) entry which is preliminary data.</text>
</comment>
<name>A0ACA9LU70_9GLOM</name>
<evidence type="ECO:0000313" key="1">
    <source>
        <dbReference type="EMBL" id="CAG8542015.1"/>
    </source>
</evidence>
<dbReference type="Proteomes" id="UP000789366">
    <property type="component" value="Unassembled WGS sequence"/>
</dbReference>
<organism evidence="1 2">
    <name type="scientific">Cetraspora pellucida</name>
    <dbReference type="NCBI Taxonomy" id="1433469"/>
    <lineage>
        <taxon>Eukaryota</taxon>
        <taxon>Fungi</taxon>
        <taxon>Fungi incertae sedis</taxon>
        <taxon>Mucoromycota</taxon>
        <taxon>Glomeromycotina</taxon>
        <taxon>Glomeromycetes</taxon>
        <taxon>Diversisporales</taxon>
        <taxon>Gigasporaceae</taxon>
        <taxon>Cetraspora</taxon>
    </lineage>
</organism>
<reference evidence="1" key="1">
    <citation type="submission" date="2021-06" db="EMBL/GenBank/DDBJ databases">
        <authorList>
            <person name="Kallberg Y."/>
            <person name="Tangrot J."/>
            <person name="Rosling A."/>
        </authorList>
    </citation>
    <scope>NUCLEOTIDE SEQUENCE</scope>
    <source>
        <strain evidence="1">28 12/20/2015</strain>
    </source>
</reference>
<gene>
    <name evidence="1" type="ORF">SPELUC_LOCUS4845</name>
</gene>